<evidence type="ECO:0000259" key="9">
    <source>
        <dbReference type="Pfam" id="PF05572"/>
    </source>
</evidence>
<evidence type="ECO:0000256" key="2">
    <source>
        <dbReference type="ARBA" id="ARBA00022670"/>
    </source>
</evidence>
<sequence length="311" mass="33220">MADRPVSSVRRCATPIVHERLLRTAPGYREARERSENAAWAGARGAAAQRPGVTQIPVVVHVVHNTPEQDISAEQVRSQIVALTADYRARNADVDRVPEPFAPLVGDARIEFALATVDPDGNPTDGITRTATGVAVFADDDAVKSAATGGADPWPTDRYLNLWVAPLVEGLFGYAQMPGGPPETDGVVVAFIAFGTVGTVAPPFHLGRVATHEIGHWLNLLHIWGDDGDGCNGTDFVDDTPNQAGFNLGEPEFPHITCDNGPNGDMFMNYMDFVDDVAMVMFTQGQVARMQACLDTDRPTIGAEVPGGPPP</sequence>
<evidence type="ECO:0000313" key="11">
    <source>
        <dbReference type="Proteomes" id="UP001165283"/>
    </source>
</evidence>
<gene>
    <name evidence="10" type="ORF">KDL28_30350</name>
</gene>
<comment type="caution">
    <text evidence="10">The sequence shown here is derived from an EMBL/GenBank/DDBJ whole genome shotgun (WGS) entry which is preliminary data.</text>
</comment>
<evidence type="ECO:0000256" key="1">
    <source>
        <dbReference type="ARBA" id="ARBA00008721"/>
    </source>
</evidence>
<dbReference type="PANTHER" id="PTHR47466:SF1">
    <property type="entry name" value="METALLOPROTEASE MEP1 (AFU_ORTHOLOGUE AFUA_1G07730)-RELATED"/>
    <property type="match status" value="1"/>
</dbReference>
<dbReference type="InterPro" id="IPR008754">
    <property type="entry name" value="Peptidase_M43"/>
</dbReference>
<evidence type="ECO:0000313" key="10">
    <source>
        <dbReference type="EMBL" id="MCO1659381.1"/>
    </source>
</evidence>
<evidence type="ECO:0000256" key="4">
    <source>
        <dbReference type="ARBA" id="ARBA00022729"/>
    </source>
</evidence>
<comment type="similarity">
    <text evidence="1">Belongs to the peptidase M43B family.</text>
</comment>
<proteinExistence type="inferred from homology"/>
<evidence type="ECO:0000256" key="7">
    <source>
        <dbReference type="ARBA" id="ARBA00023049"/>
    </source>
</evidence>
<keyword evidence="2" id="KW-0645">Protease</keyword>
<dbReference type="RefSeq" id="WP_252444205.1">
    <property type="nucleotide sequence ID" value="NZ_JAGSOV010000064.1"/>
</dbReference>
<dbReference type="PANTHER" id="PTHR47466">
    <property type="match status" value="1"/>
</dbReference>
<protein>
    <submittedName>
        <fullName evidence="10">Zinc metalloprotease</fullName>
    </submittedName>
</protein>
<dbReference type="Pfam" id="PF05572">
    <property type="entry name" value="Peptidase_M43"/>
    <property type="match status" value="1"/>
</dbReference>
<dbReference type="InterPro" id="IPR024079">
    <property type="entry name" value="MetalloPept_cat_dom_sf"/>
</dbReference>
<evidence type="ECO:0000256" key="5">
    <source>
        <dbReference type="ARBA" id="ARBA00022801"/>
    </source>
</evidence>
<keyword evidence="4" id="KW-0732">Signal</keyword>
<keyword evidence="7 10" id="KW-0482">Metalloprotease</keyword>
<evidence type="ECO:0000256" key="8">
    <source>
        <dbReference type="ARBA" id="ARBA00023157"/>
    </source>
</evidence>
<dbReference type="Gene3D" id="3.40.390.10">
    <property type="entry name" value="Collagenase (Catalytic Domain)"/>
    <property type="match status" value="1"/>
</dbReference>
<feature type="domain" description="Peptidase M43 pregnancy-associated plasma-A" evidence="9">
    <location>
        <begin position="153"/>
        <end position="295"/>
    </location>
</feature>
<organism evidence="10 11">
    <name type="scientific">Pseudonocardia humida</name>
    <dbReference type="NCBI Taxonomy" id="2800819"/>
    <lineage>
        <taxon>Bacteria</taxon>
        <taxon>Bacillati</taxon>
        <taxon>Actinomycetota</taxon>
        <taxon>Actinomycetes</taxon>
        <taxon>Pseudonocardiales</taxon>
        <taxon>Pseudonocardiaceae</taxon>
        <taxon>Pseudonocardia</taxon>
    </lineage>
</organism>
<dbReference type="Proteomes" id="UP001165283">
    <property type="component" value="Unassembled WGS sequence"/>
</dbReference>
<reference evidence="10" key="1">
    <citation type="submission" date="2021-04" db="EMBL/GenBank/DDBJ databases">
        <title>Pseudonocardia sp. nov., isolated from sandy soil of mangrove forest.</title>
        <authorList>
            <person name="Zan Z."/>
            <person name="Huang R."/>
            <person name="Liu W."/>
        </authorList>
    </citation>
    <scope>NUCLEOTIDE SEQUENCE</scope>
    <source>
        <strain evidence="10">S2-4</strain>
    </source>
</reference>
<dbReference type="CDD" id="cd04275">
    <property type="entry name" value="ZnMc_pappalysin_like"/>
    <property type="match status" value="1"/>
</dbReference>
<keyword evidence="8" id="KW-1015">Disulfide bond</keyword>
<evidence type="ECO:0000256" key="6">
    <source>
        <dbReference type="ARBA" id="ARBA00022833"/>
    </source>
</evidence>
<dbReference type="SUPFAM" id="SSF55486">
    <property type="entry name" value="Metalloproteases ('zincins'), catalytic domain"/>
    <property type="match status" value="1"/>
</dbReference>
<keyword evidence="6" id="KW-0862">Zinc</keyword>
<dbReference type="GO" id="GO:0008237">
    <property type="term" value="F:metallopeptidase activity"/>
    <property type="evidence" value="ECO:0007669"/>
    <property type="project" value="UniProtKB-KW"/>
</dbReference>
<accession>A0ABT1A8T7</accession>
<keyword evidence="5" id="KW-0378">Hydrolase</keyword>
<keyword evidence="11" id="KW-1185">Reference proteome</keyword>
<name>A0ABT1A8T7_9PSEU</name>
<keyword evidence="3" id="KW-0479">Metal-binding</keyword>
<dbReference type="EMBL" id="JAGSOV010000064">
    <property type="protein sequence ID" value="MCO1659381.1"/>
    <property type="molecule type" value="Genomic_DNA"/>
</dbReference>
<evidence type="ECO:0000256" key="3">
    <source>
        <dbReference type="ARBA" id="ARBA00022723"/>
    </source>
</evidence>